<dbReference type="InterPro" id="IPR000551">
    <property type="entry name" value="MerR-type_HTH_dom"/>
</dbReference>
<name>A0A1H8PR35_9PSEU</name>
<evidence type="ECO:0000256" key="1">
    <source>
        <dbReference type="ARBA" id="ARBA00023125"/>
    </source>
</evidence>
<feature type="region of interest" description="Disordered" evidence="2">
    <location>
        <begin position="234"/>
        <end position="255"/>
    </location>
</feature>
<organism evidence="4 5">
    <name type="scientific">Amycolatopsis saalfeldensis</name>
    <dbReference type="NCBI Taxonomy" id="394193"/>
    <lineage>
        <taxon>Bacteria</taxon>
        <taxon>Bacillati</taxon>
        <taxon>Actinomycetota</taxon>
        <taxon>Actinomycetes</taxon>
        <taxon>Pseudonocardiales</taxon>
        <taxon>Pseudonocardiaceae</taxon>
        <taxon>Amycolatopsis</taxon>
    </lineage>
</organism>
<accession>A0A1H8PR35</accession>
<dbReference type="GO" id="GO:0003677">
    <property type="term" value="F:DNA binding"/>
    <property type="evidence" value="ECO:0007669"/>
    <property type="project" value="UniProtKB-KW"/>
</dbReference>
<reference evidence="4 5" key="1">
    <citation type="submission" date="2016-10" db="EMBL/GenBank/DDBJ databases">
        <authorList>
            <person name="de Groot N.N."/>
        </authorList>
    </citation>
    <scope>NUCLEOTIDE SEQUENCE [LARGE SCALE GENOMIC DNA]</scope>
    <source>
        <strain evidence="4 5">DSM 44993</strain>
    </source>
</reference>
<evidence type="ECO:0000256" key="2">
    <source>
        <dbReference type="SAM" id="MobiDB-lite"/>
    </source>
</evidence>
<feature type="domain" description="HTH merR-type" evidence="3">
    <location>
        <begin position="122"/>
        <end position="189"/>
    </location>
</feature>
<feature type="domain" description="HTH merR-type" evidence="3">
    <location>
        <begin position="3"/>
        <end position="51"/>
    </location>
</feature>
<dbReference type="EMBL" id="FOEF01000001">
    <property type="protein sequence ID" value="SEO44472.1"/>
    <property type="molecule type" value="Genomic_DNA"/>
</dbReference>
<dbReference type="PROSITE" id="PS50937">
    <property type="entry name" value="HTH_MERR_2"/>
    <property type="match status" value="2"/>
</dbReference>
<dbReference type="GO" id="GO:0003700">
    <property type="term" value="F:DNA-binding transcription factor activity"/>
    <property type="evidence" value="ECO:0007669"/>
    <property type="project" value="InterPro"/>
</dbReference>
<dbReference type="RefSeq" id="WP_091610729.1">
    <property type="nucleotide sequence ID" value="NZ_FOEF01000001.1"/>
</dbReference>
<dbReference type="Pfam" id="PF13411">
    <property type="entry name" value="MerR_1"/>
    <property type="match status" value="1"/>
</dbReference>
<dbReference type="SUPFAM" id="SSF46955">
    <property type="entry name" value="Putative DNA-binding domain"/>
    <property type="match status" value="2"/>
</dbReference>
<dbReference type="InterPro" id="IPR047057">
    <property type="entry name" value="MerR_fam"/>
</dbReference>
<evidence type="ECO:0000259" key="3">
    <source>
        <dbReference type="PROSITE" id="PS50937"/>
    </source>
</evidence>
<evidence type="ECO:0000313" key="5">
    <source>
        <dbReference type="Proteomes" id="UP000198582"/>
    </source>
</evidence>
<dbReference type="PANTHER" id="PTHR30204:SF93">
    <property type="entry name" value="HTH MERR-TYPE DOMAIN-CONTAINING PROTEIN"/>
    <property type="match status" value="1"/>
</dbReference>
<dbReference type="PROSITE" id="PS00552">
    <property type="entry name" value="HTH_MERR_1"/>
    <property type="match status" value="1"/>
</dbReference>
<dbReference type="CDD" id="cd04773">
    <property type="entry name" value="HTH_TioE_rpt2"/>
    <property type="match status" value="1"/>
</dbReference>
<dbReference type="AlphaFoldDB" id="A0A1H8PR35"/>
<sequence length="255" mass="27352">MITFKPAALAREHGISAQAVRNYERDGFLPPAERTPSGYRIYTEVHAAALRAYLALIPACGHATAGRIMGALAAGDLDGALTTVDRGHQQLLRDRETLDAVRRAVDHLTAEPGAVPERAARTIGELARRLRVTPATVRNWEGAGILVPARDPATGYRVYRAADVRDAELAHLLRRGGYPLEHIATVVRQVRTAGGTGSLSRALDDWQRKLTAQGRAMLDAAARLSAYLGLLDHGGNPSAMSGPPDRLRPGGEVNP</sequence>
<evidence type="ECO:0000313" key="4">
    <source>
        <dbReference type="EMBL" id="SEO44472.1"/>
    </source>
</evidence>
<keyword evidence="5" id="KW-1185">Reference proteome</keyword>
<protein>
    <submittedName>
        <fullName evidence="4">DNA-binding transcriptional regulator, MerR family</fullName>
    </submittedName>
</protein>
<dbReference type="Proteomes" id="UP000198582">
    <property type="component" value="Unassembled WGS sequence"/>
</dbReference>
<dbReference type="Pfam" id="PF00376">
    <property type="entry name" value="MerR"/>
    <property type="match status" value="1"/>
</dbReference>
<dbReference type="Gene3D" id="1.10.1660.10">
    <property type="match status" value="2"/>
</dbReference>
<dbReference type="OrthoDB" id="3826383at2"/>
<dbReference type="SMART" id="SM00422">
    <property type="entry name" value="HTH_MERR"/>
    <property type="match status" value="2"/>
</dbReference>
<dbReference type="STRING" id="394193.SAMN04489732_10139"/>
<keyword evidence="1 4" id="KW-0238">DNA-binding</keyword>
<gene>
    <name evidence="4" type="ORF">SAMN04489732_10139</name>
</gene>
<dbReference type="InterPro" id="IPR009061">
    <property type="entry name" value="DNA-bd_dom_put_sf"/>
</dbReference>
<proteinExistence type="predicted"/>
<dbReference type="PANTHER" id="PTHR30204">
    <property type="entry name" value="REDOX-CYCLING DRUG-SENSING TRANSCRIPTIONAL ACTIVATOR SOXR"/>
    <property type="match status" value="1"/>
</dbReference>